<dbReference type="OrthoDB" id="10480408at2759"/>
<reference evidence="1 2" key="1">
    <citation type="submission" date="2017-04" db="EMBL/GenBank/DDBJ databases">
        <title>Draft genome sequence of Marssonina coronaria NL1: causal agent of apple blotch.</title>
        <authorList>
            <person name="Cheng Q."/>
        </authorList>
    </citation>
    <scope>NUCLEOTIDE SEQUENCE [LARGE SCALE GENOMIC DNA]</scope>
    <source>
        <strain evidence="1 2">NL1</strain>
    </source>
</reference>
<organism evidence="1 2">
    <name type="scientific">Diplocarpon coronariae</name>
    <dbReference type="NCBI Taxonomy" id="2795749"/>
    <lineage>
        <taxon>Eukaryota</taxon>
        <taxon>Fungi</taxon>
        <taxon>Dikarya</taxon>
        <taxon>Ascomycota</taxon>
        <taxon>Pezizomycotina</taxon>
        <taxon>Leotiomycetes</taxon>
        <taxon>Helotiales</taxon>
        <taxon>Drepanopezizaceae</taxon>
        <taxon>Diplocarpon</taxon>
    </lineage>
</organism>
<dbReference type="AlphaFoldDB" id="A0A218YVP5"/>
<gene>
    <name evidence="1" type="ORF">B2J93_8769</name>
</gene>
<accession>A0A218YVP5</accession>
<protein>
    <submittedName>
        <fullName evidence="1">Xylose isomerase domain-containing protein</fullName>
    </submittedName>
</protein>
<dbReference type="InParanoid" id="A0A218YVP5"/>
<evidence type="ECO:0000313" key="1">
    <source>
        <dbReference type="EMBL" id="OWO99372.1"/>
    </source>
</evidence>
<dbReference type="GO" id="GO:0016853">
    <property type="term" value="F:isomerase activity"/>
    <property type="evidence" value="ECO:0007669"/>
    <property type="project" value="UniProtKB-KW"/>
</dbReference>
<proteinExistence type="predicted"/>
<comment type="caution">
    <text evidence="1">The sequence shown here is derived from an EMBL/GenBank/DDBJ whole genome shotgun (WGS) entry which is preliminary data.</text>
</comment>
<evidence type="ECO:0000313" key="2">
    <source>
        <dbReference type="Proteomes" id="UP000242519"/>
    </source>
</evidence>
<sequence length="136" mass="14762">MGVPLSIDRRRHFGPVIGSISPPARAQEEFGGAIGRVETMPQRNSLAHKRHADAYGIAGTGYEGTTAWLSDMNGHFKDTRTPGRTLSHRAIGKPALVAAVPSIRFTGAGRAGGFRFCKTANRQEAYEVYLQTHARD</sequence>
<keyword evidence="2" id="KW-1185">Reference proteome</keyword>
<keyword evidence="1" id="KW-0413">Isomerase</keyword>
<dbReference type="EMBL" id="MZNU01000361">
    <property type="protein sequence ID" value="OWO99372.1"/>
    <property type="molecule type" value="Genomic_DNA"/>
</dbReference>
<name>A0A218YVP5_9HELO</name>
<dbReference type="Proteomes" id="UP000242519">
    <property type="component" value="Unassembled WGS sequence"/>
</dbReference>